<keyword evidence="13" id="KW-0675">Receptor</keyword>
<feature type="compositionally biased region" description="Pro residues" evidence="14">
    <location>
        <begin position="606"/>
        <end position="617"/>
    </location>
</feature>
<dbReference type="PROSITE" id="PS50011">
    <property type="entry name" value="PROTEIN_KINASE_DOM"/>
    <property type="match status" value="1"/>
</dbReference>
<dbReference type="GO" id="GO:0030509">
    <property type="term" value="P:BMP signaling pathway"/>
    <property type="evidence" value="ECO:0007669"/>
    <property type="project" value="TreeGrafter"/>
</dbReference>
<feature type="region of interest" description="Disordered" evidence="14">
    <location>
        <begin position="703"/>
        <end position="746"/>
    </location>
</feature>
<dbReference type="SUPFAM" id="SSF56112">
    <property type="entry name" value="Protein kinase-like (PK-like)"/>
    <property type="match status" value="1"/>
</dbReference>
<feature type="compositionally biased region" description="Low complexity" evidence="14">
    <location>
        <begin position="724"/>
        <end position="735"/>
    </location>
</feature>
<evidence type="ECO:0000256" key="1">
    <source>
        <dbReference type="ARBA" id="ARBA00004479"/>
    </source>
</evidence>
<dbReference type="STRING" id="2018661.A0A2A2LZ42"/>
<dbReference type="Gene3D" id="1.10.510.10">
    <property type="entry name" value="Transferase(Phosphotransferase) domain 1"/>
    <property type="match status" value="1"/>
</dbReference>
<evidence type="ECO:0000256" key="13">
    <source>
        <dbReference type="ARBA" id="ARBA00023170"/>
    </source>
</evidence>
<evidence type="ECO:0000256" key="7">
    <source>
        <dbReference type="ARBA" id="ARBA00022729"/>
    </source>
</evidence>
<evidence type="ECO:0000256" key="8">
    <source>
        <dbReference type="ARBA" id="ARBA00022741"/>
    </source>
</evidence>
<dbReference type="PROSITE" id="PS00108">
    <property type="entry name" value="PROTEIN_KINASE_ST"/>
    <property type="match status" value="1"/>
</dbReference>
<evidence type="ECO:0000256" key="3">
    <source>
        <dbReference type="ARBA" id="ARBA00012401"/>
    </source>
</evidence>
<dbReference type="SMART" id="SM00220">
    <property type="entry name" value="S_TKc"/>
    <property type="match status" value="1"/>
</dbReference>
<dbReference type="GO" id="GO:0043235">
    <property type="term" value="C:receptor complex"/>
    <property type="evidence" value="ECO:0007669"/>
    <property type="project" value="TreeGrafter"/>
</dbReference>
<comment type="subcellular location">
    <subcellularLocation>
        <location evidence="1">Membrane</location>
        <topology evidence="1">Single-pass type I membrane protein</topology>
    </subcellularLocation>
</comment>
<evidence type="ECO:0000313" key="17">
    <source>
        <dbReference type="Proteomes" id="UP000218231"/>
    </source>
</evidence>
<keyword evidence="8" id="KW-0547">Nucleotide-binding</keyword>
<comment type="similarity">
    <text evidence="2">Belongs to the protein kinase superfamily. TKL Ser/Thr protein kinase family. TGFB receptor subfamily.</text>
</comment>
<dbReference type="InterPro" id="IPR000333">
    <property type="entry name" value="TGFB_receptor"/>
</dbReference>
<evidence type="ECO:0000256" key="4">
    <source>
        <dbReference type="ARBA" id="ARBA00022527"/>
    </source>
</evidence>
<dbReference type="EC" id="2.7.11.30" evidence="3"/>
<proteinExistence type="inferred from homology"/>
<evidence type="ECO:0000256" key="12">
    <source>
        <dbReference type="ARBA" id="ARBA00023136"/>
    </source>
</evidence>
<keyword evidence="12" id="KW-0472">Membrane</keyword>
<gene>
    <name evidence="16" type="ORF">WR25_09198</name>
</gene>
<evidence type="ECO:0000256" key="14">
    <source>
        <dbReference type="SAM" id="MobiDB-lite"/>
    </source>
</evidence>
<dbReference type="PANTHER" id="PTHR23255">
    <property type="entry name" value="TRANSFORMING GROWTH FACTOR-BETA RECEPTOR TYPE I AND II"/>
    <property type="match status" value="1"/>
</dbReference>
<dbReference type="AlphaFoldDB" id="A0A2A2LZ42"/>
<protein>
    <recommendedName>
        <fullName evidence="3">receptor protein serine/threonine kinase</fullName>
        <ecNumber evidence="3">2.7.11.30</ecNumber>
    </recommendedName>
</protein>
<evidence type="ECO:0000313" key="16">
    <source>
        <dbReference type="EMBL" id="PAV91247.1"/>
    </source>
</evidence>
<sequence length="844" mass="95739">MVWKLKSNRTIGICYLLLGLSLIAIRIETNLADFGTPSSDIFTTEKPRRRFQYPYTLYLGLTRKEKQLGMKLDEHGNKYILCLVNNGTHSATINTSLLAEYEKSVRCYAKSSKQVPACIAVFQPVDYANEHGNQSEKPISEERIVHRGCWEYYDAIVGECSFDDEKNGENPAKCAADSNGWHHCCCRSTNCNQFVYLLPPDERDTALFDKLVVATDTKEKLLDDLIGGGTTDDLDINEFTSIARGRFGEVFRGEWKRPQGRMIVAIKQHFANDKCSVESYKTEKALEIYEILRVQKHEFILQFLGYDDKQDRLWIITEYMENHSLFDHLKDFQYVPVRALKMCIEIMSAVSYLHSEEYENGVTVKPMIVHRDIKSKNILIRRDLTTCLGDFGLACKYEHGSTNKTEFSLVGTRRYMAPEMLEATQEFTSSAFKQIDVYATALVLWEILSRTEADDEGSVPEYKMPFEEEVGVVPTLGDMRMIVVGRKTRPEFRMELLMTAILVEMSNVVSEMWETEADARITARNALEKLLGIAKRRGYRMHALKTGVGAKRWFPDRRLLESIVELEDNDIPAPEIIEIEDDPSIWREAIPVGINPRTVLHKLPDGPAPTSLPPPRQPNSALDNRAASGLPNRAQIAKRKQEPVKAVSIDNILNDQSMAMSYIFAREPGTTIMKTKISTQTEEMPQGIEENKMTPNGHVKAEMEESISTHSTQSSVPEDPAIFSSSATSSQSEESGIIKHNRAAVHRVQEPTSTIVQTINEEAESRKSPLIEEVPFIQPEKEHRNGNAYIYIGKCETTEETVDLDQAERPLLNDSFRNSVNKKKKKGHKNRNRSNTAGIEMVPL</sequence>
<dbReference type="InterPro" id="IPR000719">
    <property type="entry name" value="Prot_kinase_dom"/>
</dbReference>
<evidence type="ECO:0000256" key="5">
    <source>
        <dbReference type="ARBA" id="ARBA00022679"/>
    </source>
</evidence>
<dbReference type="Gene3D" id="3.30.200.20">
    <property type="entry name" value="Phosphorylase Kinase, domain 1"/>
    <property type="match status" value="1"/>
</dbReference>
<feature type="region of interest" description="Disordered" evidence="14">
    <location>
        <begin position="601"/>
        <end position="626"/>
    </location>
</feature>
<keyword evidence="10" id="KW-0067">ATP-binding</keyword>
<keyword evidence="11" id="KW-1133">Transmembrane helix</keyword>
<organism evidence="16 17">
    <name type="scientific">Diploscapter pachys</name>
    <dbReference type="NCBI Taxonomy" id="2018661"/>
    <lineage>
        <taxon>Eukaryota</taxon>
        <taxon>Metazoa</taxon>
        <taxon>Ecdysozoa</taxon>
        <taxon>Nematoda</taxon>
        <taxon>Chromadorea</taxon>
        <taxon>Rhabditida</taxon>
        <taxon>Rhabditina</taxon>
        <taxon>Rhabditomorpha</taxon>
        <taxon>Rhabditoidea</taxon>
        <taxon>Rhabditidae</taxon>
        <taxon>Diploscapter</taxon>
    </lineage>
</organism>
<feature type="compositionally biased region" description="Polar residues" evidence="14">
    <location>
        <begin position="706"/>
        <end position="716"/>
    </location>
</feature>
<evidence type="ECO:0000256" key="11">
    <source>
        <dbReference type="ARBA" id="ARBA00022989"/>
    </source>
</evidence>
<dbReference type="GO" id="GO:0005886">
    <property type="term" value="C:plasma membrane"/>
    <property type="evidence" value="ECO:0007669"/>
    <property type="project" value="TreeGrafter"/>
</dbReference>
<name>A0A2A2LZ42_9BILA</name>
<comment type="caution">
    <text evidence="16">The sequence shown here is derived from an EMBL/GenBank/DDBJ whole genome shotgun (WGS) entry which is preliminary data.</text>
</comment>
<evidence type="ECO:0000256" key="2">
    <source>
        <dbReference type="ARBA" id="ARBA00009605"/>
    </source>
</evidence>
<feature type="region of interest" description="Disordered" evidence="14">
    <location>
        <begin position="817"/>
        <end position="844"/>
    </location>
</feature>
<feature type="domain" description="Protein kinase" evidence="15">
    <location>
        <begin position="236"/>
        <end position="531"/>
    </location>
</feature>
<evidence type="ECO:0000256" key="9">
    <source>
        <dbReference type="ARBA" id="ARBA00022777"/>
    </source>
</evidence>
<dbReference type="OrthoDB" id="547665at2759"/>
<dbReference type="EMBL" id="LIAE01006329">
    <property type="protein sequence ID" value="PAV91247.1"/>
    <property type="molecule type" value="Genomic_DNA"/>
</dbReference>
<reference evidence="16 17" key="1">
    <citation type="journal article" date="2017" name="Curr. Biol.">
        <title>Genome architecture and evolution of a unichromosomal asexual nematode.</title>
        <authorList>
            <person name="Fradin H."/>
            <person name="Zegar C."/>
            <person name="Gutwein M."/>
            <person name="Lucas J."/>
            <person name="Kovtun M."/>
            <person name="Corcoran D."/>
            <person name="Baugh L.R."/>
            <person name="Kiontke K."/>
            <person name="Gunsalus K."/>
            <person name="Fitch D.H."/>
            <person name="Piano F."/>
        </authorList>
    </citation>
    <scope>NUCLEOTIDE SEQUENCE [LARGE SCALE GENOMIC DNA]</scope>
    <source>
        <strain evidence="16">PF1309</strain>
    </source>
</reference>
<dbReference type="PANTHER" id="PTHR23255:SF100">
    <property type="entry name" value="RECEPTOR PROTEIN SERINE_THREONINE KINASE"/>
    <property type="match status" value="1"/>
</dbReference>
<evidence type="ECO:0000256" key="10">
    <source>
        <dbReference type="ARBA" id="ARBA00022840"/>
    </source>
</evidence>
<dbReference type="Pfam" id="PF00069">
    <property type="entry name" value="Pkinase"/>
    <property type="match status" value="1"/>
</dbReference>
<dbReference type="GO" id="GO:0005024">
    <property type="term" value="F:transforming growth factor beta receptor activity"/>
    <property type="evidence" value="ECO:0007669"/>
    <property type="project" value="TreeGrafter"/>
</dbReference>
<keyword evidence="7" id="KW-0732">Signal</keyword>
<keyword evidence="17" id="KW-1185">Reference proteome</keyword>
<evidence type="ECO:0000259" key="15">
    <source>
        <dbReference type="PROSITE" id="PS50011"/>
    </source>
</evidence>
<dbReference type="GO" id="GO:0005524">
    <property type="term" value="F:ATP binding"/>
    <property type="evidence" value="ECO:0007669"/>
    <property type="project" value="UniProtKB-KW"/>
</dbReference>
<dbReference type="InterPro" id="IPR011009">
    <property type="entry name" value="Kinase-like_dom_sf"/>
</dbReference>
<keyword evidence="4" id="KW-0723">Serine/threonine-protein kinase</keyword>
<dbReference type="InterPro" id="IPR008271">
    <property type="entry name" value="Ser/Thr_kinase_AS"/>
</dbReference>
<evidence type="ECO:0000256" key="6">
    <source>
        <dbReference type="ARBA" id="ARBA00022692"/>
    </source>
</evidence>
<keyword evidence="6" id="KW-0812">Transmembrane</keyword>
<dbReference type="Proteomes" id="UP000218231">
    <property type="component" value="Unassembled WGS sequence"/>
</dbReference>
<feature type="compositionally biased region" description="Basic residues" evidence="14">
    <location>
        <begin position="820"/>
        <end position="832"/>
    </location>
</feature>
<accession>A0A2A2LZ42</accession>
<keyword evidence="5" id="KW-0808">Transferase</keyword>
<keyword evidence="9" id="KW-0418">Kinase</keyword>